<dbReference type="InterPro" id="IPR012677">
    <property type="entry name" value="Nucleotide-bd_a/b_plait_sf"/>
</dbReference>
<dbReference type="KEGG" id="aga:1279920"/>
<evidence type="ECO:0000259" key="8">
    <source>
        <dbReference type="PROSITE" id="PS50961"/>
    </source>
</evidence>
<name>Q7PWI4_ANOGA</name>
<dbReference type="SMART" id="SM00715">
    <property type="entry name" value="LA"/>
    <property type="match status" value="1"/>
</dbReference>
<feature type="region of interest" description="Disordered" evidence="6">
    <location>
        <begin position="360"/>
        <end position="429"/>
    </location>
</feature>
<dbReference type="GO" id="GO:0006396">
    <property type="term" value="P:RNA processing"/>
    <property type="evidence" value="ECO:0007669"/>
    <property type="project" value="InterPro"/>
</dbReference>
<evidence type="ECO:0000256" key="3">
    <source>
        <dbReference type="ARBA" id="ARBA00023242"/>
    </source>
</evidence>
<dbReference type="GO" id="GO:0005634">
    <property type="term" value="C:nucleus"/>
    <property type="evidence" value="ECO:0007669"/>
    <property type="project" value="UniProtKB-SubCell"/>
</dbReference>
<evidence type="ECO:0000256" key="2">
    <source>
        <dbReference type="ARBA" id="ARBA00022884"/>
    </source>
</evidence>
<organism evidence="10">
    <name type="scientific">Anopheles gambiae</name>
    <name type="common">African malaria mosquito</name>
    <dbReference type="NCBI Taxonomy" id="7165"/>
    <lineage>
        <taxon>Eukaryota</taxon>
        <taxon>Metazoa</taxon>
        <taxon>Ecdysozoa</taxon>
        <taxon>Arthropoda</taxon>
        <taxon>Hexapoda</taxon>
        <taxon>Insecta</taxon>
        <taxon>Pterygota</taxon>
        <taxon>Neoptera</taxon>
        <taxon>Endopterygota</taxon>
        <taxon>Diptera</taxon>
        <taxon>Nematocera</taxon>
        <taxon>Culicoidea</taxon>
        <taxon>Culicidae</taxon>
        <taxon>Anophelinae</taxon>
        <taxon>Anopheles</taxon>
    </lineage>
</organism>
<reference evidence="10" key="3">
    <citation type="journal article" date="2004" name="Trends Parasitol.">
        <title>The Anopheles gambiae genome: an update.</title>
        <authorList>
            <person name="Mongin E."/>
            <person name="Louis C."/>
            <person name="Holt R.A."/>
            <person name="Birney E."/>
            <person name="Collins F.H."/>
        </authorList>
    </citation>
    <scope>NUCLEOTIDE SEQUENCE</scope>
    <source>
        <strain evidence="10">PEST</strain>
    </source>
</reference>
<dbReference type="eggNOG" id="KOG4213">
    <property type="taxonomic scope" value="Eukaryota"/>
</dbReference>
<dbReference type="InterPro" id="IPR000504">
    <property type="entry name" value="RRM_dom"/>
</dbReference>
<dbReference type="InterPro" id="IPR036390">
    <property type="entry name" value="WH_DNA-bd_sf"/>
</dbReference>
<feature type="domain" description="HTH La-type RNA-binding" evidence="8">
    <location>
        <begin position="43"/>
        <end position="135"/>
    </location>
</feature>
<reference evidence="10" key="2">
    <citation type="submission" date="2002-03" db="EMBL/GenBank/DDBJ databases">
        <authorList>
            <consortium name="The Anopheles Genome Sequencing Consortium"/>
        </authorList>
    </citation>
    <scope>NUCLEOTIDE SEQUENCE</scope>
    <source>
        <strain evidence="10">PEST</strain>
    </source>
</reference>
<evidence type="ECO:0000256" key="5">
    <source>
        <dbReference type="SAM" id="Coils"/>
    </source>
</evidence>
<protein>
    <submittedName>
        <fullName evidence="10">AGAP008952-PA</fullName>
    </submittedName>
</protein>
<dbReference type="Pfam" id="PF05383">
    <property type="entry name" value="La"/>
    <property type="match status" value="1"/>
</dbReference>
<feature type="coiled-coil region" evidence="5">
    <location>
        <begin position="229"/>
        <end position="263"/>
    </location>
</feature>
<dbReference type="PANTHER" id="PTHR22792">
    <property type="entry name" value="LUPUS LA PROTEIN-RELATED"/>
    <property type="match status" value="1"/>
</dbReference>
<dbReference type="STRING" id="7165.Q7PWI4"/>
<dbReference type="VEuPathDB" id="VectorBase:AGAP008952"/>
<dbReference type="PROSITE" id="PS50102">
    <property type="entry name" value="RRM"/>
    <property type="match status" value="1"/>
</dbReference>
<dbReference type="CDD" id="cd08028">
    <property type="entry name" value="LARP_3"/>
    <property type="match status" value="1"/>
</dbReference>
<dbReference type="AlphaFoldDB" id="Q7PWI4"/>
<evidence type="ECO:0000259" key="7">
    <source>
        <dbReference type="PROSITE" id="PS50102"/>
    </source>
</evidence>
<gene>
    <name evidence="10" type="ORF">AgaP_AGAP008952</name>
</gene>
<sequence length="429" mass="48916">AQPYSNLTNVLRFPTRHSTMTETDVQAPAVEETKPEGNEENATATVSTTEAAIIRQLEYYFGDANLAKDKFMKDQIAKDEGWVPLDVLLTFKRLKSLSEDKKVIVDAIAKSDEGLVEVSEDREKLRRHPERPLPEMNEERRQEIYARTVYVKGFAPQNGTTMSELVEFFEPFTKVTNIVMRKYHDKPTKKYLFKGSVFVTFAEKEQCEKFLAQGPLKYKGKELICKMQNDYYEAKKVEIKERAEKIEERKRKKEEGNNALLAQLPTGACVFMEGLGKETTRESIKEAIRALDETLEFAYIDYQKGDASGYVRFNKQDAGKQLLEKLTDKKLKIDDAEVTADLLVDEKETEYLKKIAEEQAKRKVNAKNKGRGNRGNNNRNHHSGGNNKRKRDRNAEQQEDGDGGEPPVKKDATGKEPTKPTAESEAKAE</sequence>
<dbReference type="SUPFAM" id="SSF46785">
    <property type="entry name" value="Winged helix' DNA-binding domain"/>
    <property type="match status" value="1"/>
</dbReference>
<comment type="caution">
    <text evidence="10">The sequence shown here is derived from an EMBL/GenBank/DDBJ whole genome shotgun (WGS) entry which is preliminary data.</text>
</comment>
<dbReference type="InterPro" id="IPR014886">
    <property type="entry name" value="La_xRRM"/>
</dbReference>
<keyword evidence="2 4" id="KW-0694">RNA-binding</keyword>
<reference evidence="10" key="1">
    <citation type="journal article" date="2002" name="Science">
        <title>The genome sequence of the malaria mosquito Anopheles gambiae.</title>
        <authorList>
            <person name="Holt R.A."/>
            <person name="Subramanian G.M."/>
            <person name="Halpern A."/>
            <person name="Sutton G.G."/>
            <person name="Charlab R."/>
            <person name="Nusskern D.R."/>
            <person name="Wincker P."/>
            <person name="Clark A.G."/>
            <person name="Ribeiro J.M."/>
            <person name="Wides R."/>
            <person name="Salzberg S.L."/>
            <person name="Loftus B."/>
            <person name="Yandell M."/>
            <person name="Majoros W.H."/>
            <person name="Rusch D.B."/>
            <person name="Lai Z."/>
            <person name="Kraft C.L."/>
            <person name="Abril J.F."/>
            <person name="Anthouard V."/>
            <person name="Arensburger P."/>
            <person name="Atkinson P.W."/>
            <person name="Baden H."/>
            <person name="de Berardinis V."/>
            <person name="Baldwin D."/>
            <person name="Benes V."/>
            <person name="Biedler J."/>
            <person name="Blass C."/>
            <person name="Bolanos R."/>
            <person name="Boscus D."/>
            <person name="Barnstead M."/>
            <person name="Cai S."/>
            <person name="Center A."/>
            <person name="Chaturverdi K."/>
            <person name="Christophides G.K."/>
            <person name="Chrystal M.A."/>
            <person name="Clamp M."/>
            <person name="Cravchik A."/>
            <person name="Curwen V."/>
            <person name="Dana A."/>
            <person name="Delcher A."/>
            <person name="Dew I."/>
            <person name="Evans C.A."/>
            <person name="Flanigan M."/>
            <person name="Grundschober-Freimoser A."/>
            <person name="Friedli L."/>
            <person name="Gu Z."/>
            <person name="Guan P."/>
            <person name="Guigo R."/>
            <person name="Hillenmeyer M.E."/>
            <person name="Hladun S.L."/>
            <person name="Hogan J.R."/>
            <person name="Hong Y.S."/>
            <person name="Hoover J."/>
            <person name="Jaillon O."/>
            <person name="Ke Z."/>
            <person name="Kodira C."/>
            <person name="Kokoza E."/>
            <person name="Koutsos A."/>
            <person name="Letunic I."/>
            <person name="Levitsky A."/>
            <person name="Liang Y."/>
            <person name="Lin J.J."/>
            <person name="Lobo N.F."/>
            <person name="Lopez J.R."/>
            <person name="Malek J.A."/>
            <person name="McIntosh T.C."/>
            <person name="Meister S."/>
            <person name="Miller J."/>
            <person name="Mobarry C."/>
            <person name="Mongin E."/>
            <person name="Murphy S.D."/>
            <person name="O'Brochta D.A."/>
            <person name="Pfannkoch C."/>
            <person name="Qi R."/>
            <person name="Regier M.A."/>
            <person name="Remington K."/>
            <person name="Shao H."/>
            <person name="Sharakhova M.V."/>
            <person name="Sitter C.D."/>
            <person name="Shetty J."/>
            <person name="Smith T.J."/>
            <person name="Strong R."/>
            <person name="Sun J."/>
            <person name="Thomasova D."/>
            <person name="Ton L.Q."/>
            <person name="Topalis P."/>
            <person name="Tu Z."/>
            <person name="Unger M.F."/>
            <person name="Walenz B."/>
            <person name="Wang A."/>
            <person name="Wang J."/>
            <person name="Wang M."/>
            <person name="Wang X."/>
            <person name="Woodford K.J."/>
            <person name="Wortman J.R."/>
            <person name="Wu M."/>
            <person name="Yao A."/>
            <person name="Zdobnov E.M."/>
            <person name="Zhang H."/>
            <person name="Zhao Q."/>
            <person name="Zhao S."/>
            <person name="Zhu S.C."/>
            <person name="Zhimulev I."/>
            <person name="Coluzzi M."/>
            <person name="della Torre A."/>
            <person name="Roth C.W."/>
            <person name="Louis C."/>
            <person name="Kalush F."/>
            <person name="Mural R.J."/>
            <person name="Myers E.W."/>
            <person name="Adams M.D."/>
            <person name="Smith H.O."/>
            <person name="Broder S."/>
            <person name="Gardner M.J."/>
            <person name="Fraser C.M."/>
            <person name="Birney E."/>
            <person name="Bork P."/>
            <person name="Brey P.T."/>
            <person name="Venter J.C."/>
            <person name="Weissenbach J."/>
            <person name="Kafatos F.C."/>
            <person name="Collins F.H."/>
            <person name="Hoffman S.L."/>
        </authorList>
    </citation>
    <scope>NUCLEOTIDE SEQUENCE [LARGE SCALE GENOMIC DNA]</scope>
    <source>
        <strain evidence="10">PEST</strain>
    </source>
</reference>
<dbReference type="GO" id="GO:1990904">
    <property type="term" value="C:ribonucleoprotein complex"/>
    <property type="evidence" value="ECO:0007669"/>
    <property type="project" value="UniProtKB-UniRule"/>
</dbReference>
<feature type="non-terminal residue" evidence="10">
    <location>
        <position position="1"/>
    </location>
</feature>
<dbReference type="Gene3D" id="1.10.10.10">
    <property type="entry name" value="Winged helix-like DNA-binding domain superfamily/Winged helix DNA-binding domain"/>
    <property type="match status" value="1"/>
</dbReference>
<dbReference type="FunCoup" id="Q7PWI4">
    <property type="interactions" value="2938"/>
</dbReference>
<dbReference type="SUPFAM" id="SSF54928">
    <property type="entry name" value="RNA-binding domain, RBD"/>
    <property type="match status" value="1"/>
</dbReference>
<dbReference type="CDD" id="cd12291">
    <property type="entry name" value="RRM1_La"/>
    <property type="match status" value="1"/>
</dbReference>
<dbReference type="PANTHER" id="PTHR22792:SF166">
    <property type="entry name" value="LUPUS LA PROTEIN HOMOLOG"/>
    <property type="match status" value="1"/>
</dbReference>
<evidence type="ECO:0000256" key="6">
    <source>
        <dbReference type="SAM" id="MobiDB-lite"/>
    </source>
</evidence>
<dbReference type="InterPro" id="IPR002344">
    <property type="entry name" value="Lupus_La"/>
</dbReference>
<reference evidence="10" key="5">
    <citation type="submission" date="2011-05" db="EMBL/GenBank/DDBJ databases">
        <authorList>
            <consortium name="VectorBase"/>
        </authorList>
    </citation>
    <scope>NUCLEOTIDE SEQUENCE</scope>
    <source>
        <strain evidence="10">PEST</strain>
    </source>
</reference>
<comment type="subcellular location">
    <subcellularLocation>
        <location evidence="1">Nucleus</location>
    </subcellularLocation>
</comment>
<dbReference type="PhylomeDB" id="Q7PWI4"/>
<dbReference type="PROSITE" id="PS50961">
    <property type="entry name" value="HTH_LA"/>
    <property type="match status" value="1"/>
</dbReference>
<dbReference type="VEuPathDB" id="VectorBase:AGAMI1_005603"/>
<dbReference type="Pfam" id="PF08777">
    <property type="entry name" value="RRM_3"/>
    <property type="match status" value="1"/>
</dbReference>
<dbReference type="SMART" id="SM00360">
    <property type="entry name" value="RRM"/>
    <property type="match status" value="2"/>
</dbReference>
<feature type="compositionally biased region" description="Basic residues" evidence="6">
    <location>
        <begin position="362"/>
        <end position="372"/>
    </location>
</feature>
<evidence type="ECO:0000259" key="9">
    <source>
        <dbReference type="PROSITE" id="PS51939"/>
    </source>
</evidence>
<evidence type="ECO:0000256" key="1">
    <source>
        <dbReference type="ARBA" id="ARBA00004123"/>
    </source>
</evidence>
<dbReference type="PROSITE" id="PS51939">
    <property type="entry name" value="XRRM"/>
    <property type="match status" value="1"/>
</dbReference>
<dbReference type="InParanoid" id="Q7PWI4"/>
<feature type="compositionally biased region" description="Basic residues" evidence="6">
    <location>
        <begin position="379"/>
        <end position="392"/>
    </location>
</feature>
<dbReference type="InterPro" id="IPR035979">
    <property type="entry name" value="RBD_domain_sf"/>
</dbReference>
<feature type="region of interest" description="Disordered" evidence="6">
    <location>
        <begin position="20"/>
        <end position="44"/>
    </location>
</feature>
<proteinExistence type="predicted"/>
<keyword evidence="3" id="KW-0539">Nucleus</keyword>
<accession>Q7PWI4</accession>
<dbReference type="Gene3D" id="3.30.70.330">
    <property type="match status" value="2"/>
</dbReference>
<dbReference type="InterPro" id="IPR045180">
    <property type="entry name" value="La_dom_prot"/>
</dbReference>
<feature type="domain" description="XRRM" evidence="9">
    <location>
        <begin position="263"/>
        <end position="385"/>
    </location>
</feature>
<reference evidence="10" key="4">
    <citation type="journal article" date="2007" name="Genome Biol.">
        <title>Update of the Anopheles gambiae PEST genome assembly.</title>
        <authorList>
            <person name="Sharakhova M.V."/>
            <person name="Hammond M.P."/>
            <person name="Lobo N.F."/>
            <person name="Krzywinski J."/>
            <person name="Unger M.F."/>
            <person name="Hillenmeyer M.E."/>
            <person name="Bruggner R.V."/>
            <person name="Birney E."/>
            <person name="Collins F.H."/>
        </authorList>
    </citation>
    <scope>NUCLEOTIDE SEQUENCE</scope>
    <source>
        <strain evidence="10">PEST</strain>
    </source>
</reference>
<dbReference type="GO" id="GO:0003723">
    <property type="term" value="F:RNA binding"/>
    <property type="evidence" value="ECO:0007669"/>
    <property type="project" value="UniProtKB-UniRule"/>
</dbReference>
<dbReference type="EMBL" id="AAAB01008984">
    <property type="protein sequence ID" value="EAA14810.4"/>
    <property type="molecule type" value="Genomic_DNA"/>
</dbReference>
<dbReference type="Pfam" id="PF00076">
    <property type="entry name" value="RRM_1"/>
    <property type="match status" value="1"/>
</dbReference>
<feature type="domain" description="RRM" evidence="7">
    <location>
        <begin position="147"/>
        <end position="244"/>
    </location>
</feature>
<feature type="compositionally biased region" description="Basic and acidic residues" evidence="6">
    <location>
        <begin position="407"/>
        <end position="429"/>
    </location>
</feature>
<dbReference type="PaxDb" id="7165-AGAP008952-PC"/>
<dbReference type="InterPro" id="IPR036388">
    <property type="entry name" value="WH-like_DNA-bd_sf"/>
</dbReference>
<evidence type="ECO:0000256" key="4">
    <source>
        <dbReference type="PROSITE-ProRule" id="PRU00332"/>
    </source>
</evidence>
<dbReference type="InterPro" id="IPR006630">
    <property type="entry name" value="La_HTH"/>
</dbReference>
<keyword evidence="5" id="KW-0175">Coiled coil</keyword>
<evidence type="ECO:0000313" key="10">
    <source>
        <dbReference type="EMBL" id="EAA14810.4"/>
    </source>
</evidence>
<dbReference type="PRINTS" id="PR00302">
    <property type="entry name" value="LUPUSLA"/>
</dbReference>